<evidence type="ECO:0000256" key="6">
    <source>
        <dbReference type="PIRSR" id="PIRSR602403-1"/>
    </source>
</evidence>
<keyword evidence="7" id="KW-0503">Monooxygenase</keyword>
<dbReference type="Gene3D" id="1.10.630.10">
    <property type="entry name" value="Cytochrome P450"/>
    <property type="match status" value="1"/>
</dbReference>
<dbReference type="GO" id="GO:0004497">
    <property type="term" value="F:monooxygenase activity"/>
    <property type="evidence" value="ECO:0007669"/>
    <property type="project" value="UniProtKB-KW"/>
</dbReference>
<dbReference type="InterPro" id="IPR036396">
    <property type="entry name" value="Cyt_P450_sf"/>
</dbReference>
<evidence type="ECO:0000313" key="10">
    <source>
        <dbReference type="Proteomes" id="UP001218188"/>
    </source>
</evidence>
<dbReference type="PROSITE" id="PS00086">
    <property type="entry name" value="CYTOCHROME_P450"/>
    <property type="match status" value="1"/>
</dbReference>
<proteinExistence type="inferred from homology"/>
<dbReference type="AlphaFoldDB" id="A0AAD6SNH5"/>
<dbReference type="GO" id="GO:0005506">
    <property type="term" value="F:iron ion binding"/>
    <property type="evidence" value="ECO:0007669"/>
    <property type="project" value="InterPro"/>
</dbReference>
<evidence type="ECO:0000256" key="3">
    <source>
        <dbReference type="ARBA" id="ARBA00022723"/>
    </source>
</evidence>
<keyword evidence="5 6" id="KW-0408">Iron</keyword>
<feature type="signal peptide" evidence="8">
    <location>
        <begin position="1"/>
        <end position="18"/>
    </location>
</feature>
<feature type="binding site" description="axial binding residue" evidence="6">
    <location>
        <position position="450"/>
    </location>
    <ligand>
        <name>heme</name>
        <dbReference type="ChEBI" id="CHEBI:30413"/>
    </ligand>
    <ligandPart>
        <name>Fe</name>
        <dbReference type="ChEBI" id="CHEBI:18248"/>
    </ligandPart>
</feature>
<feature type="chain" id="PRO_5042291090" evidence="8">
    <location>
        <begin position="19"/>
        <end position="505"/>
    </location>
</feature>
<evidence type="ECO:0000256" key="5">
    <source>
        <dbReference type="ARBA" id="ARBA00023004"/>
    </source>
</evidence>
<dbReference type="CDD" id="cd11041">
    <property type="entry name" value="CYP503A1-like"/>
    <property type="match status" value="1"/>
</dbReference>
<accession>A0AAD6SNH5</accession>
<evidence type="ECO:0000256" key="2">
    <source>
        <dbReference type="ARBA" id="ARBA00010617"/>
    </source>
</evidence>
<dbReference type="InterPro" id="IPR002403">
    <property type="entry name" value="Cyt_P450_E_grp-IV"/>
</dbReference>
<evidence type="ECO:0000313" key="9">
    <source>
        <dbReference type="EMBL" id="KAJ7030452.1"/>
    </source>
</evidence>
<evidence type="ECO:0000256" key="7">
    <source>
        <dbReference type="RuleBase" id="RU000461"/>
    </source>
</evidence>
<protein>
    <submittedName>
        <fullName evidence="9">Cytochrome P450</fullName>
    </submittedName>
</protein>
<name>A0AAD6SNH5_9AGAR</name>
<dbReference type="InterPro" id="IPR001128">
    <property type="entry name" value="Cyt_P450"/>
</dbReference>
<evidence type="ECO:0000256" key="1">
    <source>
        <dbReference type="ARBA" id="ARBA00001971"/>
    </source>
</evidence>
<dbReference type="InterPro" id="IPR017972">
    <property type="entry name" value="Cyt_P450_CS"/>
</dbReference>
<evidence type="ECO:0000256" key="8">
    <source>
        <dbReference type="SAM" id="SignalP"/>
    </source>
</evidence>
<comment type="caution">
    <text evidence="9">The sequence shown here is derived from an EMBL/GenBank/DDBJ whole genome shotgun (WGS) entry which is preliminary data.</text>
</comment>
<keyword evidence="10" id="KW-1185">Reference proteome</keyword>
<sequence>MPTILVFILLLLMFIATALYERGRRKQLELPSLGFKGIWDSYLNSVTDAFRANAAIQERCRKYGDKLFTFAQVGQWVVVVKAKEHVKDFYNAPEDVLSMEVAAEELLQLHHLVGRQFCDETYHIAAIKTSLNQNLADILPNLVDEVVCGYIDVLDSQLGSGHDWKPVRALDTFTRIICRSSNRVFVGLPLCRNEDYCQLASQFSSNVLFCGPMVKLAGRLFQTIFRHHQRMLKHLEPLITERRKRSPKPHDGTLENDMLAWLMDCAPADREYSPESLAMRMLNVNFVAIHTTSKTFTHALYHLASKPCYIPILRAEAEKCVDKSDPTTWTKEALGRCVRLDSFLKECQRLNGMGALWMPRMAVDHFTFSDGTKISPGTFVATAATAIHEDAEIYERPLDFDGLRFSAVREQRNDPNDLDTFEPDSDDDWKHRLTGTSPHCLSFGGGRHICPGRFFASLELKCMVAYLILHYDVKTQIEGKRPPDEWFGPTSHPASNAEILFRRVQ</sequence>
<dbReference type="SUPFAM" id="SSF48264">
    <property type="entry name" value="Cytochrome P450"/>
    <property type="match status" value="1"/>
</dbReference>
<dbReference type="EMBL" id="JARJCM010000091">
    <property type="protein sequence ID" value="KAJ7030452.1"/>
    <property type="molecule type" value="Genomic_DNA"/>
</dbReference>
<evidence type="ECO:0000256" key="4">
    <source>
        <dbReference type="ARBA" id="ARBA00023002"/>
    </source>
</evidence>
<dbReference type="GO" id="GO:0016705">
    <property type="term" value="F:oxidoreductase activity, acting on paired donors, with incorporation or reduction of molecular oxygen"/>
    <property type="evidence" value="ECO:0007669"/>
    <property type="project" value="InterPro"/>
</dbReference>
<keyword evidence="8" id="KW-0732">Signal</keyword>
<dbReference type="PANTHER" id="PTHR46206">
    <property type="entry name" value="CYTOCHROME P450"/>
    <property type="match status" value="1"/>
</dbReference>
<comment type="cofactor">
    <cofactor evidence="1 6">
        <name>heme</name>
        <dbReference type="ChEBI" id="CHEBI:30413"/>
    </cofactor>
</comment>
<dbReference type="GO" id="GO:0020037">
    <property type="term" value="F:heme binding"/>
    <property type="evidence" value="ECO:0007669"/>
    <property type="project" value="InterPro"/>
</dbReference>
<reference evidence="9" key="1">
    <citation type="submission" date="2023-03" db="EMBL/GenBank/DDBJ databases">
        <title>Massive genome expansion in bonnet fungi (Mycena s.s.) driven by repeated elements and novel gene families across ecological guilds.</title>
        <authorList>
            <consortium name="Lawrence Berkeley National Laboratory"/>
            <person name="Harder C.B."/>
            <person name="Miyauchi S."/>
            <person name="Viragh M."/>
            <person name="Kuo A."/>
            <person name="Thoen E."/>
            <person name="Andreopoulos B."/>
            <person name="Lu D."/>
            <person name="Skrede I."/>
            <person name="Drula E."/>
            <person name="Henrissat B."/>
            <person name="Morin E."/>
            <person name="Kohler A."/>
            <person name="Barry K."/>
            <person name="LaButti K."/>
            <person name="Morin E."/>
            <person name="Salamov A."/>
            <person name="Lipzen A."/>
            <person name="Mereny Z."/>
            <person name="Hegedus B."/>
            <person name="Baldrian P."/>
            <person name="Stursova M."/>
            <person name="Weitz H."/>
            <person name="Taylor A."/>
            <person name="Grigoriev I.V."/>
            <person name="Nagy L.G."/>
            <person name="Martin F."/>
            <person name="Kauserud H."/>
        </authorList>
    </citation>
    <scope>NUCLEOTIDE SEQUENCE</scope>
    <source>
        <strain evidence="9">CBHHK200</strain>
    </source>
</reference>
<gene>
    <name evidence="9" type="ORF">C8F04DRAFT_1113713</name>
</gene>
<comment type="similarity">
    <text evidence="2 7">Belongs to the cytochrome P450 family.</text>
</comment>
<keyword evidence="3 6" id="KW-0479">Metal-binding</keyword>
<dbReference type="Pfam" id="PF00067">
    <property type="entry name" value="p450"/>
    <property type="match status" value="1"/>
</dbReference>
<dbReference type="PRINTS" id="PR00465">
    <property type="entry name" value="EP450IV"/>
</dbReference>
<keyword evidence="6 7" id="KW-0349">Heme</keyword>
<dbReference type="Proteomes" id="UP001218188">
    <property type="component" value="Unassembled WGS sequence"/>
</dbReference>
<organism evidence="9 10">
    <name type="scientific">Mycena alexandri</name>
    <dbReference type="NCBI Taxonomy" id="1745969"/>
    <lineage>
        <taxon>Eukaryota</taxon>
        <taxon>Fungi</taxon>
        <taxon>Dikarya</taxon>
        <taxon>Basidiomycota</taxon>
        <taxon>Agaricomycotina</taxon>
        <taxon>Agaricomycetes</taxon>
        <taxon>Agaricomycetidae</taxon>
        <taxon>Agaricales</taxon>
        <taxon>Marasmiineae</taxon>
        <taxon>Mycenaceae</taxon>
        <taxon>Mycena</taxon>
    </lineage>
</organism>
<keyword evidence="4 7" id="KW-0560">Oxidoreductase</keyword>